<protein>
    <submittedName>
        <fullName evidence="5">Interferon-induced very large GTPase 1-like</fullName>
    </submittedName>
</protein>
<reference evidence="6" key="2">
    <citation type="journal article" date="2007" name="PLoS Biol.">
        <title>Survey sequencing and comparative analysis of the elephant shark (Callorhinchus milii) genome.</title>
        <authorList>
            <person name="Venkatesh B."/>
            <person name="Kirkness E.F."/>
            <person name="Loh Y.H."/>
            <person name="Halpern A.L."/>
            <person name="Lee A.P."/>
            <person name="Johnson J."/>
            <person name="Dandona N."/>
            <person name="Viswanathan L.D."/>
            <person name="Tay A."/>
            <person name="Venter J.C."/>
            <person name="Strausberg R.L."/>
            <person name="Brenner S."/>
        </authorList>
    </citation>
    <scope>NUCLEOTIDE SEQUENCE [LARGE SCALE GENOMIC DNA]</scope>
</reference>
<dbReference type="GO" id="GO:0005525">
    <property type="term" value="F:GTP binding"/>
    <property type="evidence" value="ECO:0007669"/>
    <property type="project" value="InterPro"/>
</dbReference>
<proteinExistence type="inferred from homology"/>
<dbReference type="Proteomes" id="UP000314986">
    <property type="component" value="Unassembled WGS sequence"/>
</dbReference>
<evidence type="ECO:0000259" key="3">
    <source>
        <dbReference type="PROSITE" id="PS50209"/>
    </source>
</evidence>
<dbReference type="Pfam" id="PF25496">
    <property type="entry name" value="URGCP"/>
    <property type="match status" value="1"/>
</dbReference>
<dbReference type="PANTHER" id="PTHR14819:SF9">
    <property type="entry name" value="UP-REGULATOR OF CELL PROLIFERATION-LIKE"/>
    <property type="match status" value="1"/>
</dbReference>
<dbReference type="SUPFAM" id="SSF52540">
    <property type="entry name" value="P-loop containing nucleoside triphosphate hydrolases"/>
    <property type="match status" value="1"/>
</dbReference>
<reference evidence="6" key="1">
    <citation type="journal article" date="2006" name="Science">
        <title>Ancient noncoding elements conserved in the human genome.</title>
        <authorList>
            <person name="Venkatesh B."/>
            <person name="Kirkness E.F."/>
            <person name="Loh Y.H."/>
            <person name="Halpern A.L."/>
            <person name="Lee A.P."/>
            <person name="Johnson J."/>
            <person name="Dandona N."/>
            <person name="Viswanathan L.D."/>
            <person name="Tay A."/>
            <person name="Venter J.C."/>
            <person name="Strausberg R.L."/>
            <person name="Brenner S."/>
        </authorList>
    </citation>
    <scope>NUCLEOTIDE SEQUENCE [LARGE SCALE GENOMIC DNA]</scope>
</reference>
<dbReference type="CDD" id="cd01671">
    <property type="entry name" value="CARD"/>
    <property type="match status" value="1"/>
</dbReference>
<dbReference type="InParanoid" id="A0A4W3HHF2"/>
<evidence type="ECO:0000256" key="2">
    <source>
        <dbReference type="SAM" id="MobiDB-lite"/>
    </source>
</evidence>
<dbReference type="SMART" id="SM00114">
    <property type="entry name" value="CARD"/>
    <property type="match status" value="1"/>
</dbReference>
<dbReference type="InterPro" id="IPR030383">
    <property type="entry name" value="G_VLIG_dom"/>
</dbReference>
<feature type="domain" description="VLIG-type G" evidence="4">
    <location>
        <begin position="803"/>
        <end position="1048"/>
    </location>
</feature>
<dbReference type="InterPro" id="IPR001315">
    <property type="entry name" value="CARD"/>
</dbReference>
<dbReference type="Pfam" id="PF00619">
    <property type="entry name" value="CARD"/>
    <property type="match status" value="1"/>
</dbReference>
<dbReference type="SUPFAM" id="SSF47986">
    <property type="entry name" value="DEATH domain"/>
    <property type="match status" value="1"/>
</dbReference>
<evidence type="ECO:0000259" key="4">
    <source>
        <dbReference type="PROSITE" id="PS51717"/>
    </source>
</evidence>
<reference evidence="5" key="5">
    <citation type="submission" date="2025-09" db="UniProtKB">
        <authorList>
            <consortium name="Ensembl"/>
        </authorList>
    </citation>
    <scope>IDENTIFICATION</scope>
</reference>
<dbReference type="GO" id="GO:0042981">
    <property type="term" value="P:regulation of apoptotic process"/>
    <property type="evidence" value="ECO:0007669"/>
    <property type="project" value="InterPro"/>
</dbReference>
<dbReference type="PROSITE" id="PS51717">
    <property type="entry name" value="G_VLIG"/>
    <property type="match status" value="1"/>
</dbReference>
<dbReference type="Pfam" id="PF25974">
    <property type="entry name" value="URGCP_9th"/>
    <property type="match status" value="1"/>
</dbReference>
<keyword evidence="6" id="KW-1185">Reference proteome</keyword>
<dbReference type="InterPro" id="IPR027417">
    <property type="entry name" value="P-loop_NTPase"/>
</dbReference>
<feature type="compositionally biased region" description="Low complexity" evidence="2">
    <location>
        <begin position="117"/>
        <end position="128"/>
    </location>
</feature>
<reference evidence="5" key="4">
    <citation type="submission" date="2025-08" db="UniProtKB">
        <authorList>
            <consortium name="Ensembl"/>
        </authorList>
    </citation>
    <scope>IDENTIFICATION</scope>
</reference>
<dbReference type="Pfam" id="PF25683">
    <property type="entry name" value="URGCP_GTPase"/>
    <property type="match status" value="1"/>
</dbReference>
<name>A0A4W3HHF2_CALMI</name>
<sequence length="1769" mass="202780">MASDHSSSDFIRKRRKNFRAVLGEAPDTVLDELDSLLLITREEYDKIEGMPNPSDKARELINTMLRKGERACQQFLTALHKLQETLPRLVEVLAEGCPSTSDDSSSEHPEGKRGLEEFSQNQEQEQQQVLNITPSSPLAVEVCGIFSKADSSYKETEAETGTEEFSPNQGPEQPKEECLEPELPALLSKEEKGRNLQEMLQNLGLQDLYTRKLSLSEVLEIGPQTLVCTKPQSLLCVAEYFLKKLMILSLTARNVKCTGRVGRGVGNAEQTDFSDIFDLQEQADDTWCNPLDVITAVFLCADSFLQQEMMFKMSMCQFALPLLLPDCSREGSTLLLWAMRSIVKKWRPQSLEASKGFKEETMATMNLPVISFIRLGNNSTSKSKVLNEVLSNPHQNYNYFVNHSMECGDIPRRISDGLVEFCWYLPCGKTNIDIFGEPIAVANLRGNAYTLRSQACFLAKVSSAVFVFVDNIGSIESEFLLSIAGLRAQYFLILNPQPCQQKGTIDFIQQIALQMKLEKQHLIIKSKLINDSEFVEQIRSSIRTVMTGTTQRASVEAMAVVARELQMEVDEDAEQCQYGKVQAEERIATIRHVGSVAEYKISKLPLQGPLWKEWSKTDKELCRMRNRGDKSVETYISELKELKLQLRKQQLDCDIIDSLSEFVSAIVTGSSERRFFLKWMKYFLDDIGRQELSSLRESYKQQYSTSSGVSEKLTELDSQIAASSLGLEHFMREIGQMYEAEITLHREQQLQECNRQFVALPRVAAELMLDGFPLELLDGDASSISVDWVTDVLTELSKKLGEDTKVFVLTVLGVQSTGKSTLLNTMFGLQFAVSSGRCTRGAFIQLIKITGDLQKQTGSDYIMIVDTEGLKAPELAKLEGSYEHDNELATLVVGLSDVTFINMAMENSSEMKDTLQIVVHAFLRMKEIGRKPNCQFIHQNVGEVSAHEQNMRDRKHLLDQLDKMTRAAAHMENKDSDYTKFSDVMDYDPEKHNWYIPGLWHGIPPMAPVNTGYSENVFELKKYLFEFLKERKGKQASFTIPQLAEWMQSLWKAVKNESFIFSFRNSLVADAYNQLCVNYSKWEWAFRKTMHSWVEKAENNIHNHPSDQLDDLHGDLDHEANDILHKGKQQLLENLEQYFESKTENIQFVEKFKADFALSAESLRRELEIYSKGKCHNAICRRKGLEKLDSIRQDYQVQIQEQVSQLLQNCRKSEKALNEEMLRGEFVKMWNHTVQPLESTTFPKQDIVKVFDNQLRDSLKGHSSAVSRLNHSGSVSKQRNCAFEVIMEHVDKKWYDRLSLDYFRNEGKHAVQEFSNGLMKECDKYVQDLVNTSADFDPNYSQMLLKMISEKLQTKDYGALRANAIFEVDIRLYICRGALRYFEKMHEDFFIENDPLTRLEALKEDYYSTFRDVYHKKDHSQKRAWDMCNNCLQPAMKLAVEKKLGVEIVEDITASCSHHELSCRSYLQATILMELLERHCVEDYIHYIQEYKEFAEEWIRAKIKKRYTEETEVAVIVTKIIQALTKKIKSAVEQAEHTKTVAEFVSVMCHILQDDIVINKESLRIILFENTASTQHFAADITAALSEIEEALAQEFSRVSNIEQMLSCLPLKPDEEIFKQVLGCGKQCPFCGVPCERGGSDHKEHFATIHRPQGLNRSRWENNERLVESVCTSLVASDVAFKNLATEMMYHPYKDYRSVNAYYASWDIPPDTSIPATSYWKYVLCTFNEELAQKYDAKPADVPSDWNKIQKKDIKMELQKTYNLNKNME</sequence>
<dbReference type="InterPro" id="IPR011029">
    <property type="entry name" value="DEATH-like_dom_sf"/>
</dbReference>
<evidence type="ECO:0000313" key="5">
    <source>
        <dbReference type="Ensembl" id="ENSCMIP00000016478.1"/>
    </source>
</evidence>
<evidence type="ECO:0000313" key="6">
    <source>
        <dbReference type="Proteomes" id="UP000314986"/>
    </source>
</evidence>
<dbReference type="GeneTree" id="ENSGT00940000154390"/>
<accession>A0A4W3HHF2</accession>
<feature type="region of interest" description="Disordered" evidence="2">
    <location>
        <begin position="153"/>
        <end position="178"/>
    </location>
</feature>
<dbReference type="Gene3D" id="1.10.533.10">
    <property type="entry name" value="Death Domain, Fas"/>
    <property type="match status" value="1"/>
</dbReference>
<feature type="region of interest" description="Disordered" evidence="2">
    <location>
        <begin position="96"/>
        <end position="133"/>
    </location>
</feature>
<reference evidence="6" key="3">
    <citation type="journal article" date="2014" name="Nature">
        <title>Elephant shark genome provides unique insights into gnathostome evolution.</title>
        <authorList>
            <consortium name="International Elephant Shark Genome Sequencing Consortium"/>
            <person name="Venkatesh B."/>
            <person name="Lee A.P."/>
            <person name="Ravi V."/>
            <person name="Maurya A.K."/>
            <person name="Lian M.M."/>
            <person name="Swann J.B."/>
            <person name="Ohta Y."/>
            <person name="Flajnik M.F."/>
            <person name="Sutoh Y."/>
            <person name="Kasahara M."/>
            <person name="Hoon S."/>
            <person name="Gangu V."/>
            <person name="Roy S.W."/>
            <person name="Irimia M."/>
            <person name="Korzh V."/>
            <person name="Kondrychyn I."/>
            <person name="Lim Z.W."/>
            <person name="Tay B.H."/>
            <person name="Tohari S."/>
            <person name="Kong K.W."/>
            <person name="Ho S."/>
            <person name="Lorente-Galdos B."/>
            <person name="Quilez J."/>
            <person name="Marques-Bonet T."/>
            <person name="Raney B.J."/>
            <person name="Ingham P.W."/>
            <person name="Tay A."/>
            <person name="Hillier L.W."/>
            <person name="Minx P."/>
            <person name="Boehm T."/>
            <person name="Wilson R.K."/>
            <person name="Brenner S."/>
            <person name="Warren W.C."/>
        </authorList>
    </citation>
    <scope>NUCLEOTIDE SEQUENCE [LARGE SCALE GENOMIC DNA]</scope>
</reference>
<feature type="compositionally biased region" description="Basic and acidic residues" evidence="2">
    <location>
        <begin position="105"/>
        <end position="116"/>
    </location>
</feature>
<dbReference type="PROSITE" id="PS50209">
    <property type="entry name" value="CARD"/>
    <property type="match status" value="1"/>
</dbReference>
<dbReference type="InterPro" id="IPR057365">
    <property type="entry name" value="URGCP"/>
</dbReference>
<organism evidence="5 6">
    <name type="scientific">Callorhinchus milii</name>
    <name type="common">Ghost shark</name>
    <dbReference type="NCBI Taxonomy" id="7868"/>
    <lineage>
        <taxon>Eukaryota</taxon>
        <taxon>Metazoa</taxon>
        <taxon>Chordata</taxon>
        <taxon>Craniata</taxon>
        <taxon>Vertebrata</taxon>
        <taxon>Chondrichthyes</taxon>
        <taxon>Holocephali</taxon>
        <taxon>Chimaeriformes</taxon>
        <taxon>Callorhinchidae</taxon>
        <taxon>Callorhinchus</taxon>
    </lineage>
</organism>
<dbReference type="OMA" id="HVHQDQA"/>
<feature type="domain" description="CARD" evidence="3">
    <location>
        <begin position="3"/>
        <end position="86"/>
    </location>
</feature>
<dbReference type="Gene3D" id="3.40.50.300">
    <property type="entry name" value="P-loop containing nucleotide triphosphate hydrolases"/>
    <property type="match status" value="1"/>
</dbReference>
<dbReference type="PANTHER" id="PTHR14819">
    <property type="entry name" value="GTP-BINDING"/>
    <property type="match status" value="1"/>
</dbReference>
<evidence type="ECO:0000256" key="1">
    <source>
        <dbReference type="ARBA" id="ARBA00006828"/>
    </source>
</evidence>
<dbReference type="InterPro" id="IPR052986">
    <property type="entry name" value="VLIG_GTPase"/>
</dbReference>
<comment type="similarity">
    <text evidence="1">Belongs to the TRAFAC class dynamin-like GTPase superfamily. Very large inducible GTPase (VLIG) family.</text>
</comment>
<dbReference type="Ensembl" id="ENSCMIT00000016809.1">
    <property type="protein sequence ID" value="ENSCMIP00000016478.1"/>
    <property type="gene ID" value="ENSCMIG00000007941.1"/>
</dbReference>
<dbReference type="InterPro" id="IPR058641">
    <property type="entry name" value="GVIN1_dom"/>
</dbReference>